<reference evidence="8 9" key="1">
    <citation type="submission" date="2020-06" db="EMBL/GenBank/DDBJ databases">
        <authorList>
            <person name="Li R."/>
            <person name="Bekaert M."/>
        </authorList>
    </citation>
    <scope>NUCLEOTIDE SEQUENCE [LARGE SCALE GENOMIC DNA]</scope>
    <source>
        <strain evidence="9">wild</strain>
    </source>
</reference>
<evidence type="ECO:0000256" key="1">
    <source>
        <dbReference type="ARBA" id="ARBA00004259"/>
    </source>
</evidence>
<feature type="compositionally biased region" description="Polar residues" evidence="7">
    <location>
        <begin position="140"/>
        <end position="151"/>
    </location>
</feature>
<evidence type="ECO:0000313" key="8">
    <source>
        <dbReference type="EMBL" id="CAC5412721.1"/>
    </source>
</evidence>
<dbReference type="GO" id="GO:0005635">
    <property type="term" value="C:nuclear envelope"/>
    <property type="evidence" value="ECO:0007669"/>
    <property type="project" value="UniProtKB-SubCell"/>
</dbReference>
<evidence type="ECO:0000256" key="7">
    <source>
        <dbReference type="SAM" id="MobiDB-lite"/>
    </source>
</evidence>
<comment type="subcellular location">
    <subcellularLocation>
        <location evidence="1">Nucleus envelope</location>
    </subcellularLocation>
</comment>
<dbReference type="EMBL" id="CACVKT020008083">
    <property type="protein sequence ID" value="CAC5412721.1"/>
    <property type="molecule type" value="Genomic_DNA"/>
</dbReference>
<keyword evidence="4" id="KW-0217">Developmental protein</keyword>
<evidence type="ECO:0000256" key="4">
    <source>
        <dbReference type="ARBA" id="ARBA00022473"/>
    </source>
</evidence>
<feature type="region of interest" description="Disordered" evidence="7">
    <location>
        <begin position="184"/>
        <end position="240"/>
    </location>
</feature>
<feature type="region of interest" description="Disordered" evidence="7">
    <location>
        <begin position="135"/>
        <end position="172"/>
    </location>
</feature>
<protein>
    <recommendedName>
        <fullName evidence="3">Protein CUSTOS</fullName>
    </recommendedName>
</protein>
<dbReference type="PANTHER" id="PTHR14482">
    <property type="entry name" value="CHROMOSOME 12 ORF 43 HOMOLOG"/>
    <property type="match status" value="1"/>
</dbReference>
<dbReference type="OrthoDB" id="10053459at2759"/>
<keyword evidence="5" id="KW-0879">Wnt signaling pathway</keyword>
<feature type="compositionally biased region" description="Polar residues" evidence="7">
    <location>
        <begin position="184"/>
        <end position="203"/>
    </location>
</feature>
<dbReference type="GO" id="GO:0016055">
    <property type="term" value="P:Wnt signaling pathway"/>
    <property type="evidence" value="ECO:0007669"/>
    <property type="project" value="UniProtKB-KW"/>
</dbReference>
<feature type="compositionally biased region" description="Basic and acidic residues" evidence="7">
    <location>
        <begin position="204"/>
        <end position="215"/>
    </location>
</feature>
<evidence type="ECO:0000256" key="2">
    <source>
        <dbReference type="ARBA" id="ARBA00008632"/>
    </source>
</evidence>
<evidence type="ECO:0000256" key="3">
    <source>
        <dbReference type="ARBA" id="ARBA00013465"/>
    </source>
</evidence>
<proteinExistence type="inferred from homology"/>
<evidence type="ECO:0000313" key="9">
    <source>
        <dbReference type="Proteomes" id="UP000507470"/>
    </source>
</evidence>
<name>A0A6J8E129_MYTCO</name>
<organism evidence="8 9">
    <name type="scientific">Mytilus coruscus</name>
    <name type="common">Sea mussel</name>
    <dbReference type="NCBI Taxonomy" id="42192"/>
    <lineage>
        <taxon>Eukaryota</taxon>
        <taxon>Metazoa</taxon>
        <taxon>Spiralia</taxon>
        <taxon>Lophotrochozoa</taxon>
        <taxon>Mollusca</taxon>
        <taxon>Bivalvia</taxon>
        <taxon>Autobranchia</taxon>
        <taxon>Pteriomorphia</taxon>
        <taxon>Mytilida</taxon>
        <taxon>Mytiloidea</taxon>
        <taxon>Mytilidae</taxon>
        <taxon>Mytilinae</taxon>
        <taxon>Mytilus</taxon>
    </lineage>
</organism>
<evidence type="ECO:0000256" key="5">
    <source>
        <dbReference type="ARBA" id="ARBA00022687"/>
    </source>
</evidence>
<accession>A0A6J8E129</accession>
<keyword evidence="9" id="KW-1185">Reference proteome</keyword>
<sequence>MSESDSSEEDIEEKSRLLEAVVNVIPQHTSKHVLINQTDVTLPVKENLKGRRISNLPSNRPLAVDKEEENGTFTPGVRKFVASKLSEQLDKEIELTDSRSNGTNGEITDTGIRLFSSSTRSLITDQEDNYITKLKKKRAVSSSNQEDNYITKQKKKRAVSSSSNSSEDERLAEAAVSHDFIIKQSQSTNGNQNGEPNLIVNISSEKDLNEIKKINENGTNNTVKKKKKKKTKHKEEIKVS</sequence>
<dbReference type="InterPro" id="IPR026694">
    <property type="entry name" value="CUSTOS"/>
</dbReference>
<feature type="compositionally biased region" description="Basic residues" evidence="7">
    <location>
        <begin position="223"/>
        <end position="232"/>
    </location>
</feature>
<dbReference type="PANTHER" id="PTHR14482:SF0">
    <property type="entry name" value="PROTEIN CUSTOS"/>
    <property type="match status" value="1"/>
</dbReference>
<comment type="similarity">
    <text evidence="2">Belongs to the CUSTOS family.</text>
</comment>
<dbReference type="Proteomes" id="UP000507470">
    <property type="component" value="Unassembled WGS sequence"/>
</dbReference>
<gene>
    <name evidence="8" type="ORF">MCOR_45706</name>
</gene>
<evidence type="ECO:0000256" key="6">
    <source>
        <dbReference type="ARBA" id="ARBA00023242"/>
    </source>
</evidence>
<keyword evidence="6" id="KW-0539">Nucleus</keyword>
<dbReference type="AlphaFoldDB" id="A0A6J8E129"/>